<keyword evidence="1" id="KW-0560">Oxidoreductase</keyword>
<evidence type="ECO:0000259" key="2">
    <source>
        <dbReference type="Pfam" id="PF00296"/>
    </source>
</evidence>
<dbReference type="OrthoDB" id="4760590at2"/>
<dbReference type="PANTHER" id="PTHR43244">
    <property type="match status" value="1"/>
</dbReference>
<gene>
    <name evidence="3" type="ORF">SAMN04489730_8108</name>
</gene>
<dbReference type="Pfam" id="PF00296">
    <property type="entry name" value="Bac_luciferase"/>
    <property type="match status" value="1"/>
</dbReference>
<dbReference type="AlphaFoldDB" id="A0A1K1T5B0"/>
<accession>A0A1K1T5B0</accession>
<evidence type="ECO:0000313" key="4">
    <source>
        <dbReference type="Proteomes" id="UP000182740"/>
    </source>
</evidence>
<dbReference type="InterPro" id="IPR036661">
    <property type="entry name" value="Luciferase-like_sf"/>
</dbReference>
<dbReference type="SUPFAM" id="SSF51679">
    <property type="entry name" value="Bacterial luciferase-like"/>
    <property type="match status" value="1"/>
</dbReference>
<dbReference type="InterPro" id="IPR050564">
    <property type="entry name" value="F420-G6PD/mer"/>
</dbReference>
<dbReference type="InterPro" id="IPR019922">
    <property type="entry name" value="Lucif-like_OxRdatse_MSMEG_4141"/>
</dbReference>
<name>A0A1K1T5B0_9PSEU</name>
<dbReference type="Proteomes" id="UP000182740">
    <property type="component" value="Unassembled WGS sequence"/>
</dbReference>
<dbReference type="RefSeq" id="WP_072481182.1">
    <property type="nucleotide sequence ID" value="NZ_FPJG01000006.1"/>
</dbReference>
<reference evidence="4" key="1">
    <citation type="submission" date="2016-11" db="EMBL/GenBank/DDBJ databases">
        <authorList>
            <person name="Varghese N."/>
            <person name="Submissions S."/>
        </authorList>
    </citation>
    <scope>NUCLEOTIDE SEQUENCE [LARGE SCALE GENOMIC DNA]</scope>
    <source>
        <strain evidence="4">DSM 44671</strain>
    </source>
</reference>
<evidence type="ECO:0000256" key="1">
    <source>
        <dbReference type="ARBA" id="ARBA00023002"/>
    </source>
</evidence>
<evidence type="ECO:0000313" key="3">
    <source>
        <dbReference type="EMBL" id="SFW91702.1"/>
    </source>
</evidence>
<dbReference type="STRING" id="546364.SAMN04489730_8108"/>
<dbReference type="Gene3D" id="3.20.20.30">
    <property type="entry name" value="Luciferase-like domain"/>
    <property type="match status" value="1"/>
</dbReference>
<protein>
    <submittedName>
        <fullName evidence="3">Probable F420-dependent oxidoreductase, MSMEG_4141 family</fullName>
    </submittedName>
</protein>
<proteinExistence type="predicted"/>
<dbReference type="PANTHER" id="PTHR43244:SF1">
    <property type="entry name" value="5,10-METHYLENETETRAHYDROMETHANOPTERIN REDUCTASE"/>
    <property type="match status" value="1"/>
</dbReference>
<organism evidence="3 4">
    <name type="scientific">Amycolatopsis australiensis</name>
    <dbReference type="NCBI Taxonomy" id="546364"/>
    <lineage>
        <taxon>Bacteria</taxon>
        <taxon>Bacillati</taxon>
        <taxon>Actinomycetota</taxon>
        <taxon>Actinomycetes</taxon>
        <taxon>Pseudonocardiales</taxon>
        <taxon>Pseudonocardiaceae</taxon>
        <taxon>Amycolatopsis</taxon>
    </lineage>
</organism>
<dbReference type="EMBL" id="FPJG01000006">
    <property type="protein sequence ID" value="SFW91702.1"/>
    <property type="molecule type" value="Genomic_DNA"/>
</dbReference>
<dbReference type="GO" id="GO:0016705">
    <property type="term" value="F:oxidoreductase activity, acting on paired donors, with incorporation or reduction of molecular oxygen"/>
    <property type="evidence" value="ECO:0007669"/>
    <property type="project" value="InterPro"/>
</dbReference>
<keyword evidence="4" id="KW-1185">Reference proteome</keyword>
<sequence>MSVGIWRFFDGDPVTAMRETAAEVEELGFAAIWFGEYAGRDAFTQAALLLAATSRLTVATGIARFDRRAPITAEAATRALGEAYPGRFAAGFGGHFPGARPIAAMREYLAGMDDAELPGLPVPAPRPRRLIAALGPRALDLAAERADGAHPYLVPPEHTALARERLGPGKYLAVEQAVVLDARPDAARKHVGLYVRQAPHHQANLRRLGFTDADLAGGGSDRLVDALVATGEQDAADRIRAHLDAGADHVCVQVLARTKDSYRRLADLVP</sequence>
<dbReference type="InterPro" id="IPR011251">
    <property type="entry name" value="Luciferase-like_dom"/>
</dbReference>
<feature type="domain" description="Luciferase-like" evidence="2">
    <location>
        <begin position="12"/>
        <end position="213"/>
    </location>
</feature>
<dbReference type="NCBIfam" id="TIGR03620">
    <property type="entry name" value="F420_MSMEG_4141"/>
    <property type="match status" value="1"/>
</dbReference>